<evidence type="ECO:0000313" key="10">
    <source>
        <dbReference type="Proteomes" id="UP000237144"/>
    </source>
</evidence>
<feature type="transmembrane region" description="Helical" evidence="8">
    <location>
        <begin position="12"/>
        <end position="34"/>
    </location>
</feature>
<protein>
    <submittedName>
        <fullName evidence="9">Uncharacterized protein</fullName>
    </submittedName>
</protein>
<dbReference type="InterPro" id="IPR044669">
    <property type="entry name" value="YneE/VCCN1/2-like"/>
</dbReference>
<comment type="caution">
    <text evidence="9">The sequence shown here is derived from an EMBL/GenBank/DDBJ whole genome shotgun (WGS) entry which is preliminary data.</text>
</comment>
<reference evidence="9 10" key="1">
    <citation type="journal article" date="2018" name="Front. Microbiol.">
        <title>Prospects for Fungal Bioremediation of Acidic Radioactive Waste Sites: Characterization and Genome Sequence of Rhodotorula taiwanensis MD1149.</title>
        <authorList>
            <person name="Tkavc R."/>
            <person name="Matrosova V.Y."/>
            <person name="Grichenko O.E."/>
            <person name="Gostincar C."/>
            <person name="Volpe R.P."/>
            <person name="Klimenkova P."/>
            <person name="Gaidamakova E.K."/>
            <person name="Zhou C.E."/>
            <person name="Stewart B.J."/>
            <person name="Lyman M.G."/>
            <person name="Malfatti S.A."/>
            <person name="Rubinfeld B."/>
            <person name="Courtot M."/>
            <person name="Singh J."/>
            <person name="Dalgard C.L."/>
            <person name="Hamilton T."/>
            <person name="Frey K.G."/>
            <person name="Gunde-Cimerman N."/>
            <person name="Dugan L."/>
            <person name="Daly M.J."/>
        </authorList>
    </citation>
    <scope>NUCLEOTIDE SEQUENCE [LARGE SCALE GENOMIC DNA]</scope>
    <source>
        <strain evidence="9 10">MD1149</strain>
    </source>
</reference>
<dbReference type="PANTHER" id="PTHR33281">
    <property type="entry name" value="UPF0187 PROTEIN YNEE"/>
    <property type="match status" value="1"/>
</dbReference>
<dbReference type="AlphaFoldDB" id="A0A2S5B248"/>
<keyword evidence="2" id="KW-0813">Transport</keyword>
<dbReference type="Pfam" id="PF25539">
    <property type="entry name" value="Bestrophin_2"/>
    <property type="match status" value="1"/>
</dbReference>
<evidence type="ECO:0000256" key="5">
    <source>
        <dbReference type="ARBA" id="ARBA00022989"/>
    </source>
</evidence>
<organism evidence="9 10">
    <name type="scientific">Rhodotorula taiwanensis</name>
    <dbReference type="NCBI Taxonomy" id="741276"/>
    <lineage>
        <taxon>Eukaryota</taxon>
        <taxon>Fungi</taxon>
        <taxon>Dikarya</taxon>
        <taxon>Basidiomycota</taxon>
        <taxon>Pucciniomycotina</taxon>
        <taxon>Microbotryomycetes</taxon>
        <taxon>Sporidiobolales</taxon>
        <taxon>Sporidiobolaceae</taxon>
        <taxon>Rhodotorula</taxon>
    </lineage>
</organism>
<dbReference type="Proteomes" id="UP000237144">
    <property type="component" value="Unassembled WGS sequence"/>
</dbReference>
<dbReference type="OrthoDB" id="1368at2759"/>
<feature type="transmembrane region" description="Helical" evidence="8">
    <location>
        <begin position="46"/>
        <end position="64"/>
    </location>
</feature>
<dbReference type="GO" id="GO:0005254">
    <property type="term" value="F:chloride channel activity"/>
    <property type="evidence" value="ECO:0007669"/>
    <property type="project" value="InterPro"/>
</dbReference>
<evidence type="ECO:0000256" key="4">
    <source>
        <dbReference type="ARBA" id="ARBA00022692"/>
    </source>
</evidence>
<evidence type="ECO:0000256" key="3">
    <source>
        <dbReference type="ARBA" id="ARBA00022475"/>
    </source>
</evidence>
<evidence type="ECO:0000256" key="7">
    <source>
        <dbReference type="ARBA" id="ARBA00023136"/>
    </source>
</evidence>
<evidence type="ECO:0000256" key="8">
    <source>
        <dbReference type="SAM" id="Phobius"/>
    </source>
</evidence>
<keyword evidence="4 8" id="KW-0812">Transmembrane</keyword>
<keyword evidence="10" id="KW-1185">Reference proteome</keyword>
<keyword evidence="5 8" id="KW-1133">Transmembrane helix</keyword>
<proteinExistence type="predicted"/>
<dbReference type="GO" id="GO:0005886">
    <property type="term" value="C:plasma membrane"/>
    <property type="evidence" value="ECO:0007669"/>
    <property type="project" value="UniProtKB-SubCell"/>
</dbReference>
<keyword evidence="3" id="KW-1003">Cell membrane</keyword>
<dbReference type="PANTHER" id="PTHR33281:SF19">
    <property type="entry name" value="VOLTAGE-DEPENDENT ANION CHANNEL-FORMING PROTEIN YNEE"/>
    <property type="match status" value="1"/>
</dbReference>
<dbReference type="EMBL" id="PJQD01000097">
    <property type="protein sequence ID" value="POY70858.1"/>
    <property type="molecule type" value="Genomic_DNA"/>
</dbReference>
<dbReference type="STRING" id="741276.A0A2S5B248"/>
<name>A0A2S5B248_9BASI</name>
<keyword evidence="6" id="KW-0406">Ion transport</keyword>
<gene>
    <name evidence="9" type="ORF">BMF94_6272</name>
</gene>
<keyword evidence="7 8" id="KW-0472">Membrane</keyword>
<evidence type="ECO:0000256" key="1">
    <source>
        <dbReference type="ARBA" id="ARBA00004651"/>
    </source>
</evidence>
<comment type="subcellular location">
    <subcellularLocation>
        <location evidence="1">Cell membrane</location>
        <topology evidence="1">Multi-pass membrane protein</topology>
    </subcellularLocation>
</comment>
<evidence type="ECO:0000313" key="9">
    <source>
        <dbReference type="EMBL" id="POY70858.1"/>
    </source>
</evidence>
<evidence type="ECO:0000256" key="2">
    <source>
        <dbReference type="ARBA" id="ARBA00022448"/>
    </source>
</evidence>
<evidence type="ECO:0000256" key="6">
    <source>
        <dbReference type="ARBA" id="ARBA00023065"/>
    </source>
</evidence>
<accession>A0A2S5B248</accession>
<sequence>MSVLTRKLGQTVFPEILPAVLGFTAVAVAITIGFEESSYPFKVNTIMLSVLTTMLSFAVSLRTSSALERWNAGRQAWTVVSSASRSFASLVWLHVADTTLDAARQATVEAGSDEAEVESVKALIEKRTILNLLCAWSVATKHYVRGEPGPFYDDLYDLVKALPRYSFPSSVDDDSTPTREDLGGL</sequence>